<feature type="site" description="Important for beta-aspartyl-AMP intermediate formation" evidence="11">
    <location>
        <position position="344"/>
    </location>
</feature>
<keyword evidence="4 10" id="KW-0547">Nucleotide-binding</keyword>
<keyword evidence="5 10" id="KW-0067">ATP-binding</keyword>
<evidence type="ECO:0000259" key="12">
    <source>
        <dbReference type="PROSITE" id="PS51278"/>
    </source>
</evidence>
<dbReference type="CDD" id="cd01991">
    <property type="entry name" value="Asn_synthase_B_C"/>
    <property type="match status" value="1"/>
</dbReference>
<dbReference type="EMBL" id="CP005973">
    <property type="protein sequence ID" value="AJR05491.1"/>
    <property type="molecule type" value="Genomic_DNA"/>
</dbReference>
<dbReference type="PIRSF" id="PIRSF001589">
    <property type="entry name" value="Asn_synthetase_glu-h"/>
    <property type="match status" value="1"/>
</dbReference>
<dbReference type="OrthoDB" id="9763290at2"/>
<dbReference type="Proteomes" id="UP000032303">
    <property type="component" value="Chromosome 1"/>
</dbReference>
<dbReference type="HOGENOM" id="CLU_014658_3_0_6"/>
<evidence type="ECO:0000256" key="8">
    <source>
        <dbReference type="ARBA" id="ARBA00048741"/>
    </source>
</evidence>
<dbReference type="InterPro" id="IPR001962">
    <property type="entry name" value="Asn_synthase"/>
</dbReference>
<accession>A0A0C5W266</accession>
<keyword evidence="2" id="KW-0436">Ligase</keyword>
<dbReference type="STRING" id="658445.H744_1c0466"/>
<dbReference type="SUPFAM" id="SSF56235">
    <property type="entry name" value="N-terminal nucleophile aminohydrolases (Ntn hydrolases)"/>
    <property type="match status" value="1"/>
</dbReference>
<dbReference type="InterPro" id="IPR050795">
    <property type="entry name" value="Asn_Synthetase"/>
</dbReference>
<dbReference type="Gene3D" id="3.60.20.10">
    <property type="entry name" value="Glutamine Phosphoribosylpyrophosphate, subunit 1, domain 1"/>
    <property type="match status" value="1"/>
</dbReference>
<gene>
    <name evidence="13" type="ORF">H744_1c0466</name>
</gene>
<dbReference type="SUPFAM" id="SSF52402">
    <property type="entry name" value="Adenine nucleotide alpha hydrolases-like"/>
    <property type="match status" value="1"/>
</dbReference>
<feature type="domain" description="Glutamine amidotransferase type-2" evidence="12">
    <location>
        <begin position="2"/>
        <end position="195"/>
    </location>
</feature>
<dbReference type="GO" id="GO:0005829">
    <property type="term" value="C:cytosol"/>
    <property type="evidence" value="ECO:0007669"/>
    <property type="project" value="TreeGrafter"/>
</dbReference>
<evidence type="ECO:0000256" key="10">
    <source>
        <dbReference type="PIRSR" id="PIRSR001589-2"/>
    </source>
</evidence>
<dbReference type="InterPro" id="IPR029055">
    <property type="entry name" value="Ntn_hydrolases_N"/>
</dbReference>
<dbReference type="GO" id="GO:0005524">
    <property type="term" value="F:ATP binding"/>
    <property type="evidence" value="ECO:0007669"/>
    <property type="project" value="UniProtKB-KW"/>
</dbReference>
<sequence>MCGISAVFDYSAQDESRNTMLHELLSKIEHRGRADTLYEWKSFKELGFSLGTHRLPIVEQSENRQPACGPKGSITLVMNAQIFNYLELKNELCNEGVGIECLPGGDAYILATAIEYWGIDSALKRLNWEGCFVAFDETTNSIYAARDHLGIKPLYYSNIEGKLTFSSEIKSLSHIDQLKQIDVVKPGTYLSWDLSHLGAPKEGVWWQLPTSTKGAYSIDSIEKILKEAVRIRVPDEPYAVLLSGGIDSSLVLKMALEVSENVTAYTLHDEESPDLPFARRLCSQLGVKLVEVKADDSSKLCGNLLDTITKVESWEWQVLNHAAPMDALFSAIRNDNYKVVLTGEGADELFCGYSSNLSSLDVDELQNERITRVKDLHKTNCRRVDRMAMSHSLECRVPFLDINVTNAALTLPVDSCIDLSTNKIPLREIASRILPEGFAKRPKLSFAKGVGYQYGATKKAKSVFGDISNLEITELPSNWAKLARYPIEECCISMFIELGYDKANYLLERSV</sequence>
<comment type="pathway">
    <text evidence="7">Amino-acid biosynthesis.</text>
</comment>
<comment type="catalytic activity">
    <reaction evidence="8">
        <text>L-aspartate + L-glutamine + ATP + H2O = L-asparagine + L-glutamate + AMP + diphosphate + H(+)</text>
        <dbReference type="Rhea" id="RHEA:12228"/>
        <dbReference type="ChEBI" id="CHEBI:15377"/>
        <dbReference type="ChEBI" id="CHEBI:15378"/>
        <dbReference type="ChEBI" id="CHEBI:29985"/>
        <dbReference type="ChEBI" id="CHEBI:29991"/>
        <dbReference type="ChEBI" id="CHEBI:30616"/>
        <dbReference type="ChEBI" id="CHEBI:33019"/>
        <dbReference type="ChEBI" id="CHEBI:58048"/>
        <dbReference type="ChEBI" id="CHEBI:58359"/>
        <dbReference type="ChEBI" id="CHEBI:456215"/>
        <dbReference type="EC" id="6.3.5.4"/>
    </reaction>
</comment>
<keyword evidence="9" id="KW-0315">Glutamine amidotransferase</keyword>
<dbReference type="InterPro" id="IPR014729">
    <property type="entry name" value="Rossmann-like_a/b/a_fold"/>
</dbReference>
<evidence type="ECO:0000313" key="13">
    <source>
        <dbReference type="EMBL" id="AJR05491.1"/>
    </source>
</evidence>
<dbReference type="EC" id="6.3.5.4" evidence="1"/>
<reference evidence="13 14" key="1">
    <citation type="submission" date="2013-05" db="EMBL/GenBank/DDBJ databases">
        <title>Complete genome sequence of the lipase-producing bacterium Photobacterium gaetbulicola Gung47.</title>
        <authorList>
            <person name="Kim Y.-O."/>
        </authorList>
    </citation>
    <scope>NUCLEOTIDE SEQUENCE [LARGE SCALE GENOMIC DNA]</scope>
    <source>
        <strain evidence="13 14">Gung47</strain>
    </source>
</reference>
<dbReference type="Pfam" id="PF13537">
    <property type="entry name" value="GATase_7"/>
    <property type="match status" value="1"/>
</dbReference>
<evidence type="ECO:0000256" key="9">
    <source>
        <dbReference type="PIRSR" id="PIRSR001589-1"/>
    </source>
</evidence>
<feature type="binding site" evidence="10">
    <location>
        <position position="106"/>
    </location>
    <ligand>
        <name>L-glutamine</name>
        <dbReference type="ChEBI" id="CHEBI:58359"/>
    </ligand>
</feature>
<evidence type="ECO:0000256" key="2">
    <source>
        <dbReference type="ARBA" id="ARBA00022598"/>
    </source>
</evidence>
<keyword evidence="6 9" id="KW-0061">Asparagine biosynthesis</keyword>
<feature type="active site" description="For GATase activity" evidence="9">
    <location>
        <position position="2"/>
    </location>
</feature>
<dbReference type="GO" id="GO:0004066">
    <property type="term" value="F:asparagine synthase (glutamine-hydrolyzing) activity"/>
    <property type="evidence" value="ECO:0007669"/>
    <property type="project" value="UniProtKB-EC"/>
</dbReference>
<dbReference type="PANTHER" id="PTHR11772">
    <property type="entry name" value="ASPARAGINE SYNTHETASE"/>
    <property type="match status" value="1"/>
</dbReference>
<proteinExistence type="predicted"/>
<dbReference type="InterPro" id="IPR006426">
    <property type="entry name" value="Asn_synth_AEB"/>
</dbReference>
<dbReference type="Gene3D" id="3.40.50.620">
    <property type="entry name" value="HUPs"/>
    <property type="match status" value="1"/>
</dbReference>
<dbReference type="PATRIC" id="fig|658445.3.peg.509"/>
<evidence type="ECO:0000256" key="3">
    <source>
        <dbReference type="ARBA" id="ARBA00022605"/>
    </source>
</evidence>
<keyword evidence="3 9" id="KW-0028">Amino-acid biosynthesis</keyword>
<organism evidence="13 14">
    <name type="scientific">Photobacterium gaetbulicola Gung47</name>
    <dbReference type="NCBI Taxonomy" id="658445"/>
    <lineage>
        <taxon>Bacteria</taxon>
        <taxon>Pseudomonadati</taxon>
        <taxon>Pseudomonadota</taxon>
        <taxon>Gammaproteobacteria</taxon>
        <taxon>Vibrionales</taxon>
        <taxon>Vibrionaceae</taxon>
        <taxon>Photobacterium</taxon>
    </lineage>
</organism>
<dbReference type="AlphaFoldDB" id="A0A0C5W266"/>
<name>A0A0C5W266_9GAMM</name>
<evidence type="ECO:0000256" key="4">
    <source>
        <dbReference type="ARBA" id="ARBA00022741"/>
    </source>
</evidence>
<evidence type="ECO:0000256" key="5">
    <source>
        <dbReference type="ARBA" id="ARBA00022840"/>
    </source>
</evidence>
<dbReference type="GO" id="GO:0006529">
    <property type="term" value="P:asparagine biosynthetic process"/>
    <property type="evidence" value="ECO:0007669"/>
    <property type="project" value="UniProtKB-KW"/>
</dbReference>
<evidence type="ECO:0000313" key="14">
    <source>
        <dbReference type="Proteomes" id="UP000032303"/>
    </source>
</evidence>
<dbReference type="KEGG" id="pgb:H744_1c0466"/>
<evidence type="ECO:0000256" key="11">
    <source>
        <dbReference type="PIRSR" id="PIRSR001589-3"/>
    </source>
</evidence>
<dbReference type="Pfam" id="PF00733">
    <property type="entry name" value="Asn_synthase"/>
    <property type="match status" value="2"/>
</dbReference>
<dbReference type="PROSITE" id="PS51278">
    <property type="entry name" value="GATASE_TYPE_2"/>
    <property type="match status" value="1"/>
</dbReference>
<dbReference type="PANTHER" id="PTHR11772:SF2">
    <property type="entry name" value="ASPARAGINE SYNTHETASE [GLUTAMINE-HYDROLYZING]"/>
    <property type="match status" value="1"/>
</dbReference>
<feature type="binding site" evidence="10">
    <location>
        <position position="241"/>
    </location>
    <ligand>
        <name>ATP</name>
        <dbReference type="ChEBI" id="CHEBI:30616"/>
    </ligand>
</feature>
<evidence type="ECO:0000256" key="1">
    <source>
        <dbReference type="ARBA" id="ARBA00012737"/>
    </source>
</evidence>
<evidence type="ECO:0000256" key="6">
    <source>
        <dbReference type="ARBA" id="ARBA00022888"/>
    </source>
</evidence>
<keyword evidence="14" id="KW-1185">Reference proteome</keyword>
<evidence type="ECO:0000256" key="7">
    <source>
        <dbReference type="ARBA" id="ARBA00029440"/>
    </source>
</evidence>
<dbReference type="InterPro" id="IPR017932">
    <property type="entry name" value="GATase_2_dom"/>
</dbReference>
<protein>
    <recommendedName>
        <fullName evidence="1">asparagine synthase (glutamine-hydrolyzing)</fullName>
        <ecNumber evidence="1">6.3.5.4</ecNumber>
    </recommendedName>
</protein>